<protein>
    <submittedName>
        <fullName evidence="1">Uncharacterized protein</fullName>
    </submittedName>
</protein>
<accession>A0A5N6EEB7</accession>
<dbReference type="EMBL" id="ML733494">
    <property type="protein sequence ID" value="KAB8215758.1"/>
    <property type="molecule type" value="Genomic_DNA"/>
</dbReference>
<dbReference type="Proteomes" id="UP000326799">
    <property type="component" value="Unassembled WGS sequence"/>
</dbReference>
<sequence length="95" mass="10514">MCLFFSSFFFFSFFGGTELSCLIVLSNYVGISSCLDFVRRTPLLAKETIPLVYSAALLPKLIQKHGYFQLAYSARELHPPVLSQGNSSLSSPSLP</sequence>
<dbReference type="AlphaFoldDB" id="A0A5N6EEB7"/>
<gene>
    <name evidence="1" type="ORF">BDV33DRAFT_7977</name>
</gene>
<keyword evidence="2" id="KW-1185">Reference proteome</keyword>
<reference evidence="1 2" key="1">
    <citation type="submission" date="2019-04" db="EMBL/GenBank/DDBJ databases">
        <title>Fungal friends and foes A comparative genomics study of 23 Aspergillus species from section Flavi.</title>
        <authorList>
            <consortium name="DOE Joint Genome Institute"/>
            <person name="Kjaerbolling I."/>
            <person name="Vesth T.C."/>
            <person name="Frisvad J.C."/>
            <person name="Nybo J.L."/>
            <person name="Theobald S."/>
            <person name="Kildgaard S."/>
            <person name="Petersen T.I."/>
            <person name="Kuo A."/>
            <person name="Sato A."/>
            <person name="Lyhne E.K."/>
            <person name="Kogle M.E."/>
            <person name="Wiebenga A."/>
            <person name="Kun R.S."/>
            <person name="Lubbers R.J."/>
            <person name="Makela M.R."/>
            <person name="Barry K."/>
            <person name="Chovatia M."/>
            <person name="Clum A."/>
            <person name="Daum C."/>
            <person name="Haridas S."/>
            <person name="He G."/>
            <person name="LaButti K."/>
            <person name="Lipzen A."/>
            <person name="Mondo S."/>
            <person name="Pangilinan J."/>
            <person name="Riley R."/>
            <person name="Salamov A."/>
            <person name="Simmons B.A."/>
            <person name="Magnuson J.K."/>
            <person name="Henrissat B."/>
            <person name="Mortensen U.H."/>
            <person name="Larsen T.O."/>
            <person name="De vries R.P."/>
            <person name="Grigoriev I.V."/>
            <person name="Machida M."/>
            <person name="Baker S.E."/>
            <person name="Andersen M.R."/>
        </authorList>
    </citation>
    <scope>NUCLEOTIDE SEQUENCE [LARGE SCALE GENOMIC DNA]</scope>
    <source>
        <strain evidence="1 2">CBS 126849</strain>
    </source>
</reference>
<evidence type="ECO:0000313" key="2">
    <source>
        <dbReference type="Proteomes" id="UP000326799"/>
    </source>
</evidence>
<evidence type="ECO:0000313" key="1">
    <source>
        <dbReference type="EMBL" id="KAB8215758.1"/>
    </source>
</evidence>
<name>A0A5N6EEB7_9EURO</name>
<proteinExistence type="predicted"/>
<organism evidence="1 2">
    <name type="scientific">Aspergillus novoparasiticus</name>
    <dbReference type="NCBI Taxonomy" id="986946"/>
    <lineage>
        <taxon>Eukaryota</taxon>
        <taxon>Fungi</taxon>
        <taxon>Dikarya</taxon>
        <taxon>Ascomycota</taxon>
        <taxon>Pezizomycotina</taxon>
        <taxon>Eurotiomycetes</taxon>
        <taxon>Eurotiomycetidae</taxon>
        <taxon>Eurotiales</taxon>
        <taxon>Aspergillaceae</taxon>
        <taxon>Aspergillus</taxon>
        <taxon>Aspergillus subgen. Circumdati</taxon>
    </lineage>
</organism>